<organism evidence="1">
    <name type="scientific">marine metagenome</name>
    <dbReference type="NCBI Taxonomy" id="408172"/>
    <lineage>
        <taxon>unclassified sequences</taxon>
        <taxon>metagenomes</taxon>
        <taxon>ecological metagenomes</taxon>
    </lineage>
</organism>
<feature type="non-terminal residue" evidence="1">
    <location>
        <position position="30"/>
    </location>
</feature>
<dbReference type="EMBL" id="UINC01135582">
    <property type="protein sequence ID" value="SVD19818.1"/>
    <property type="molecule type" value="Genomic_DNA"/>
</dbReference>
<dbReference type="AlphaFoldDB" id="A0A382TEM5"/>
<gene>
    <name evidence="1" type="ORF">METZ01_LOCUS372672</name>
</gene>
<evidence type="ECO:0000313" key="1">
    <source>
        <dbReference type="EMBL" id="SVD19818.1"/>
    </source>
</evidence>
<name>A0A382TEM5_9ZZZZ</name>
<proteinExistence type="predicted"/>
<reference evidence="1" key="1">
    <citation type="submission" date="2018-05" db="EMBL/GenBank/DDBJ databases">
        <authorList>
            <person name="Lanie J.A."/>
            <person name="Ng W.-L."/>
            <person name="Kazmierczak K.M."/>
            <person name="Andrzejewski T.M."/>
            <person name="Davidsen T.M."/>
            <person name="Wayne K.J."/>
            <person name="Tettelin H."/>
            <person name="Glass J.I."/>
            <person name="Rusch D."/>
            <person name="Podicherti R."/>
            <person name="Tsui H.-C.T."/>
            <person name="Winkler M.E."/>
        </authorList>
    </citation>
    <scope>NUCLEOTIDE SEQUENCE</scope>
</reference>
<protein>
    <submittedName>
        <fullName evidence="1">Uncharacterized protein</fullName>
    </submittedName>
</protein>
<accession>A0A382TEM5</accession>
<sequence length="30" mass="3536">MAKPEKPLLFKRSHFTTRLPADCVYSQSHF</sequence>